<keyword evidence="2" id="KW-0479">Metal-binding</keyword>
<dbReference type="Proteomes" id="UP001159427">
    <property type="component" value="Unassembled WGS sequence"/>
</dbReference>
<keyword evidence="10" id="KW-1185">Reference proteome</keyword>
<dbReference type="PANTHER" id="PTHR19277:SF125">
    <property type="entry name" value="B6"/>
    <property type="match status" value="1"/>
</dbReference>
<keyword evidence="4" id="KW-1015">Disulfide bond</keyword>
<protein>
    <recommendedName>
        <fullName evidence="11">Pentaxin</fullName>
    </recommendedName>
</protein>
<feature type="domain" description="Pentraxin (PTX)" evidence="8">
    <location>
        <begin position="210"/>
        <end position="410"/>
    </location>
</feature>
<evidence type="ECO:0000256" key="2">
    <source>
        <dbReference type="ARBA" id="ARBA00022723"/>
    </source>
</evidence>
<dbReference type="PRINTS" id="PR00895">
    <property type="entry name" value="PENTAXIN"/>
</dbReference>
<comment type="caution">
    <text evidence="6">Lacks conserved residue(s) required for the propagation of feature annotation.</text>
</comment>
<accession>A0ABN8MKD3</accession>
<keyword evidence="3" id="KW-0106">Calcium</keyword>
<evidence type="ECO:0000256" key="5">
    <source>
        <dbReference type="ARBA" id="ARBA00023180"/>
    </source>
</evidence>
<dbReference type="PROSITE" id="PS51828">
    <property type="entry name" value="PTX_2"/>
    <property type="match status" value="3"/>
</dbReference>
<evidence type="ECO:0000256" key="4">
    <source>
        <dbReference type="ARBA" id="ARBA00023157"/>
    </source>
</evidence>
<dbReference type="InterPro" id="IPR030476">
    <property type="entry name" value="Pentaxin_CS"/>
</dbReference>
<dbReference type="PROSITE" id="PS00289">
    <property type="entry name" value="PTX_1"/>
    <property type="match status" value="1"/>
</dbReference>
<sequence length="735" mass="83013">MVFPSKHGASFAAITLDSKIEMYTMTLCMWLQTIDPGPFHLFSYMTFDGTRELSLGCESSEDCELVLLRESRKVSLISINDGKWRCVCLTWGNRTGNWTLYLDGARRAYGSNVGTGQAISGGGRLVLGQEQKNSSAQFFNSTKSFIGNISQFFIQKKMSAKRLVKKLSSDCHGNIESNKSVVFWSEFQNKIRGQIQIRRNSACNASGEESRFVLNFPARSTSNTVVPQASMPSMTAGTICWWMKNNLNNYNLFSYVAPTASNPALEIYFGIFWKFQLGLKSPKLSYEAPFIGDDYWHHLCAMWDTDTTEWSLYLDGVHQISQTKGHLSGYIVQGGGTFHLGQFVQNGAYKVAKAYQGWITGLNIWTTRLSSRTVAALAEEPGTEKGDALSWSMFRQGITGDVQIYNDYTFEMTARESDYTLRFPGFSNNPAYVKYNYDYAYVITSLSACAWFKTTAAANEMTLLSYATSQHLSAIHWSIINGTTILMNINSWNPSPTGSLKNLFEQLHVRVRTLFHSVEVNSILNDGKWHHVCISWRSVGGSVWVYVDQRLDSTGSAYKTGEYIGRIGTFMIGQVQTSVGRSRVPSSDTTKAFVGEITRLNVWKNRMEVTERARILGRGCGFWNGNVLPWCELKSNLFGNVNLIPNSECFVPDVIVQERRNEMCQNRITPGLHCHGQKIYSMFDFDNQLNGGKRLRCYVEDALTSSELHYLKIYDTARDSTCFQDLVQELLNLRR</sequence>
<evidence type="ECO:0008006" key="11">
    <source>
        <dbReference type="Google" id="ProtNLM"/>
    </source>
</evidence>
<dbReference type="Gene3D" id="2.60.120.200">
    <property type="match status" value="3"/>
</dbReference>
<dbReference type="PROSITE" id="PS50025">
    <property type="entry name" value="LAM_G_DOMAIN"/>
    <property type="match status" value="1"/>
</dbReference>
<evidence type="ECO:0000313" key="9">
    <source>
        <dbReference type="EMBL" id="CAH3029258.1"/>
    </source>
</evidence>
<dbReference type="EMBL" id="CALNXI010000561">
    <property type="protein sequence ID" value="CAH3029258.1"/>
    <property type="molecule type" value="Genomic_DNA"/>
</dbReference>
<evidence type="ECO:0000256" key="3">
    <source>
        <dbReference type="ARBA" id="ARBA00022837"/>
    </source>
</evidence>
<evidence type="ECO:0000256" key="6">
    <source>
        <dbReference type="PROSITE-ProRule" id="PRU00122"/>
    </source>
</evidence>
<dbReference type="InterPro" id="IPR013320">
    <property type="entry name" value="ConA-like_dom_sf"/>
</dbReference>
<evidence type="ECO:0000259" key="7">
    <source>
        <dbReference type="PROSITE" id="PS50025"/>
    </source>
</evidence>
<comment type="caution">
    <text evidence="9">The sequence shown here is derived from an EMBL/GenBank/DDBJ whole genome shotgun (WGS) entry which is preliminary data.</text>
</comment>
<feature type="domain" description="Pentraxin (PTX)" evidence="8">
    <location>
        <begin position="1"/>
        <end position="203"/>
    </location>
</feature>
<dbReference type="InterPro" id="IPR001791">
    <property type="entry name" value="Laminin_G"/>
</dbReference>
<comment type="cofactor">
    <cofactor evidence="1">
        <name>Ca(2+)</name>
        <dbReference type="ChEBI" id="CHEBI:29108"/>
    </cofactor>
</comment>
<dbReference type="Pfam" id="PF00354">
    <property type="entry name" value="Pentaxin"/>
    <property type="match status" value="3"/>
</dbReference>
<dbReference type="InterPro" id="IPR001759">
    <property type="entry name" value="PTX_dom"/>
</dbReference>
<evidence type="ECO:0000256" key="1">
    <source>
        <dbReference type="ARBA" id="ARBA00001913"/>
    </source>
</evidence>
<dbReference type="PANTHER" id="PTHR19277">
    <property type="entry name" value="PENTRAXIN"/>
    <property type="match status" value="1"/>
</dbReference>
<name>A0ABN8MKD3_9CNID</name>
<feature type="domain" description="Laminin G" evidence="7">
    <location>
        <begin position="422"/>
        <end position="620"/>
    </location>
</feature>
<proteinExistence type="predicted"/>
<feature type="domain" description="Pentraxin (PTX)" evidence="8">
    <location>
        <begin position="417"/>
        <end position="649"/>
    </location>
</feature>
<dbReference type="SMART" id="SM00159">
    <property type="entry name" value="PTX"/>
    <property type="match status" value="3"/>
</dbReference>
<keyword evidence="5" id="KW-0325">Glycoprotein</keyword>
<reference evidence="9 10" key="1">
    <citation type="submission" date="2022-05" db="EMBL/GenBank/DDBJ databases">
        <authorList>
            <consortium name="Genoscope - CEA"/>
            <person name="William W."/>
        </authorList>
    </citation>
    <scope>NUCLEOTIDE SEQUENCE [LARGE SCALE GENOMIC DNA]</scope>
</reference>
<evidence type="ECO:0000313" key="10">
    <source>
        <dbReference type="Proteomes" id="UP001159427"/>
    </source>
</evidence>
<gene>
    <name evidence="9" type="ORF">PEVE_00035835</name>
</gene>
<dbReference type="InterPro" id="IPR051360">
    <property type="entry name" value="Neuronal_Pentraxin_Related"/>
</dbReference>
<organism evidence="9 10">
    <name type="scientific">Porites evermanni</name>
    <dbReference type="NCBI Taxonomy" id="104178"/>
    <lineage>
        <taxon>Eukaryota</taxon>
        <taxon>Metazoa</taxon>
        <taxon>Cnidaria</taxon>
        <taxon>Anthozoa</taxon>
        <taxon>Hexacorallia</taxon>
        <taxon>Scleractinia</taxon>
        <taxon>Fungiina</taxon>
        <taxon>Poritidae</taxon>
        <taxon>Porites</taxon>
    </lineage>
</organism>
<dbReference type="SUPFAM" id="SSF49899">
    <property type="entry name" value="Concanavalin A-like lectins/glucanases"/>
    <property type="match status" value="3"/>
</dbReference>
<evidence type="ECO:0000259" key="8">
    <source>
        <dbReference type="PROSITE" id="PS51828"/>
    </source>
</evidence>